<dbReference type="InterPro" id="IPR005312">
    <property type="entry name" value="DUF1759"/>
</dbReference>
<dbReference type="InterPro" id="IPR019786">
    <property type="entry name" value="Zinc_finger_PHD-type_CS"/>
</dbReference>
<evidence type="ECO:0000313" key="7">
    <source>
        <dbReference type="EnsemblMetazoa" id="AFUN010785-PA"/>
    </source>
</evidence>
<dbReference type="InterPro" id="IPR011011">
    <property type="entry name" value="Znf_FYVE_PHD"/>
</dbReference>
<keyword evidence="1" id="KW-0479">Metal-binding</keyword>
<dbReference type="Pfam" id="PF00628">
    <property type="entry name" value="PHD"/>
    <property type="match status" value="2"/>
</dbReference>
<dbReference type="PROSITE" id="PS50016">
    <property type="entry name" value="ZF_PHD_2"/>
    <property type="match status" value="2"/>
</dbReference>
<feature type="region of interest" description="Disordered" evidence="5">
    <location>
        <begin position="818"/>
        <end position="840"/>
    </location>
</feature>
<evidence type="ECO:0000256" key="3">
    <source>
        <dbReference type="ARBA" id="ARBA00022833"/>
    </source>
</evidence>
<keyword evidence="2 4" id="KW-0863">Zinc-finger</keyword>
<dbReference type="InterPro" id="IPR013083">
    <property type="entry name" value="Znf_RING/FYVE/PHD"/>
</dbReference>
<proteinExistence type="predicted"/>
<protein>
    <recommendedName>
        <fullName evidence="6">PHD-type domain-containing protein</fullName>
    </recommendedName>
</protein>
<dbReference type="VEuPathDB" id="VectorBase:AFUN2_010478"/>
<reference evidence="7" key="1">
    <citation type="submission" date="2020-05" db="UniProtKB">
        <authorList>
            <consortium name="EnsemblMetazoa"/>
        </authorList>
    </citation>
    <scope>IDENTIFICATION</scope>
    <source>
        <strain evidence="7">FUMOZ</strain>
    </source>
</reference>
<dbReference type="VEuPathDB" id="VectorBase:AFUN010785"/>
<dbReference type="PROSITE" id="PS01359">
    <property type="entry name" value="ZF_PHD_1"/>
    <property type="match status" value="2"/>
</dbReference>
<dbReference type="VEuPathDB" id="VectorBase:AFUN2_006996"/>
<dbReference type="Gene3D" id="3.30.40.10">
    <property type="entry name" value="Zinc/RING finger domain, C3HC4 (zinc finger)"/>
    <property type="match status" value="2"/>
</dbReference>
<dbReference type="InterPro" id="IPR019787">
    <property type="entry name" value="Znf_PHD-finger"/>
</dbReference>
<dbReference type="PANTHER" id="PTHR47331">
    <property type="entry name" value="PHD-TYPE DOMAIN-CONTAINING PROTEIN"/>
    <property type="match status" value="1"/>
</dbReference>
<evidence type="ECO:0000256" key="4">
    <source>
        <dbReference type="PROSITE-ProRule" id="PRU00146"/>
    </source>
</evidence>
<name>A0A182RWX5_ANOFN</name>
<dbReference type="AlphaFoldDB" id="A0A182RWX5"/>
<dbReference type="InterPro" id="IPR001965">
    <property type="entry name" value="Znf_PHD"/>
</dbReference>
<evidence type="ECO:0000256" key="1">
    <source>
        <dbReference type="ARBA" id="ARBA00022723"/>
    </source>
</evidence>
<dbReference type="Pfam" id="PF03564">
    <property type="entry name" value="DUF1759"/>
    <property type="match status" value="1"/>
</dbReference>
<dbReference type="EnsemblMetazoa" id="AFUN010785-RA">
    <property type="protein sequence ID" value="AFUN010785-PA"/>
    <property type="gene ID" value="AFUN010785"/>
</dbReference>
<evidence type="ECO:0000259" key="6">
    <source>
        <dbReference type="PROSITE" id="PS50016"/>
    </source>
</evidence>
<organism evidence="7">
    <name type="scientific">Anopheles funestus</name>
    <name type="common">African malaria mosquito</name>
    <dbReference type="NCBI Taxonomy" id="62324"/>
    <lineage>
        <taxon>Eukaryota</taxon>
        <taxon>Metazoa</taxon>
        <taxon>Ecdysozoa</taxon>
        <taxon>Arthropoda</taxon>
        <taxon>Hexapoda</taxon>
        <taxon>Insecta</taxon>
        <taxon>Pterygota</taxon>
        <taxon>Neoptera</taxon>
        <taxon>Endopterygota</taxon>
        <taxon>Diptera</taxon>
        <taxon>Nematocera</taxon>
        <taxon>Culicoidea</taxon>
        <taxon>Culicidae</taxon>
        <taxon>Anophelinae</taxon>
        <taxon>Anopheles</taxon>
    </lineage>
</organism>
<evidence type="ECO:0000256" key="2">
    <source>
        <dbReference type="ARBA" id="ARBA00022771"/>
    </source>
</evidence>
<dbReference type="GO" id="GO:0008270">
    <property type="term" value="F:zinc ion binding"/>
    <property type="evidence" value="ECO:0007669"/>
    <property type="project" value="UniProtKB-KW"/>
</dbReference>
<dbReference type="SUPFAM" id="SSF57903">
    <property type="entry name" value="FYVE/PHD zinc finger"/>
    <property type="match status" value="2"/>
</dbReference>
<dbReference type="SMART" id="SM00249">
    <property type="entry name" value="PHD"/>
    <property type="match status" value="2"/>
</dbReference>
<feature type="domain" description="PHD-type" evidence="6">
    <location>
        <begin position="109"/>
        <end position="158"/>
    </location>
</feature>
<dbReference type="STRING" id="62324.A0A182RWX5"/>
<dbReference type="PANTHER" id="PTHR47331:SF5">
    <property type="entry name" value="RIBONUCLEASE H"/>
    <property type="match status" value="1"/>
</dbReference>
<evidence type="ECO:0000256" key="5">
    <source>
        <dbReference type="SAM" id="MobiDB-lite"/>
    </source>
</evidence>
<feature type="domain" description="PHD-type" evidence="6">
    <location>
        <begin position="15"/>
        <end position="63"/>
    </location>
</feature>
<keyword evidence="3" id="KW-0862">Zinc</keyword>
<sequence>MSVEQVLNMQSESEELSCRVCAQPGGDKCILCDACRQAYHFECVGIDDSVVNREWFCQACIAKTTEAKSSSPIDPRQQDQAMKEISRLFEEMKACMEQRSDTPRQSRSVRVCYSCNRPETSEMIACQKCDRQTHFICLPMGFSKSERNTWLCAFCKLKRMESANTIDVVLARLEAMEKMEGQAMASVPRASYGIPLASSTAWGQSSTEELTRIQRSARQAVTGKLPPFSGNPEEWAMFIASYEETTRLCGYTDGENILRLQLALKGKALKAVQCRLRHAENLPEIMETLKAMYGRPEIVINTLLEQVQRMPLPKTDNLETLVDYGIAVEVICATLRSSCSESRFDGPLLQELVGRLPGIVKLMWGMHIRGQLAPTLADFGKWMRDTKDAALLVTPPSTKRDEKKPTKQVNVHTPVRHTYPSTATCACDDRCRQLDCCDKFLKMAAAERWKHVRTSRFCSGCLRRHRNECRDKRTCGKNGCTLKHHPLLHDNSATPEAENSKYLSNLSHSTISQPDVLLRYVPVTLHGRGKSVDTVALLDEGSTVTLMKHRMMKELGLEGSSKPLCLSWTGGQVREETDSMQTNLYISGRRANDHRYEISAVRTIRSLGLPPQSISAKKLGEKYSHLSVLPIPSFDSAVPRILIGIDKYHLTRPLRTIEGPSNEPVATKTRLGWVVSGCCRLNGHGTNERVFTHGISACECQNIEERIDKALKGSFALEDGRSSNEKAFLSKANERALEILNNQTHRVGERWSKMQRTMAYVWRFVNNARSPIVRQEGPLARSELQAAEHTIIRELQQQAFDEEYRILREARDDPDRAIQLNRQSPLFKRSPYMDGNGLLR</sequence>
<accession>A0A182RWX5</accession>